<protein>
    <submittedName>
        <fullName evidence="4">TetR family transcriptional regulator</fullName>
    </submittedName>
</protein>
<dbReference type="InterPro" id="IPR036271">
    <property type="entry name" value="Tet_transcr_reg_TetR-rel_C_sf"/>
</dbReference>
<feature type="domain" description="HTH tetR-type" evidence="3">
    <location>
        <begin position="12"/>
        <end position="72"/>
    </location>
</feature>
<dbReference type="SUPFAM" id="SSF48498">
    <property type="entry name" value="Tetracyclin repressor-like, C-terminal domain"/>
    <property type="match status" value="1"/>
</dbReference>
<reference evidence="4" key="1">
    <citation type="submission" date="2022-06" db="EMBL/GenBank/DDBJ databases">
        <title>Vallitalea longa sp. nov., an anaerobic bacterium isolated from marine sediment.</title>
        <authorList>
            <person name="Hirano S."/>
            <person name="Terahara T."/>
            <person name="Mori K."/>
            <person name="Hamada M."/>
            <person name="Matsumoto R."/>
            <person name="Kobayashi T."/>
        </authorList>
    </citation>
    <scope>NUCLEOTIDE SEQUENCE</scope>
    <source>
        <strain evidence="4">SH18-1</strain>
    </source>
</reference>
<organism evidence="4 5">
    <name type="scientific">Vallitalea longa</name>
    <dbReference type="NCBI Taxonomy" id="2936439"/>
    <lineage>
        <taxon>Bacteria</taxon>
        <taxon>Bacillati</taxon>
        <taxon>Bacillota</taxon>
        <taxon>Clostridia</taxon>
        <taxon>Lachnospirales</taxon>
        <taxon>Vallitaleaceae</taxon>
        <taxon>Vallitalea</taxon>
    </lineage>
</organism>
<proteinExistence type="predicted"/>
<dbReference type="Pfam" id="PF00440">
    <property type="entry name" value="TetR_N"/>
    <property type="match status" value="1"/>
</dbReference>
<dbReference type="InterPro" id="IPR023772">
    <property type="entry name" value="DNA-bd_HTH_TetR-type_CS"/>
</dbReference>
<dbReference type="Gene3D" id="1.10.357.10">
    <property type="entry name" value="Tetracycline Repressor, domain 2"/>
    <property type="match status" value="1"/>
</dbReference>
<evidence type="ECO:0000313" key="4">
    <source>
        <dbReference type="EMBL" id="GKX28826.1"/>
    </source>
</evidence>
<keyword evidence="1 2" id="KW-0238">DNA-binding</keyword>
<dbReference type="PRINTS" id="PR00455">
    <property type="entry name" value="HTHTETR"/>
</dbReference>
<dbReference type="RefSeq" id="WP_281813636.1">
    <property type="nucleotide sequence ID" value="NZ_BRLB01000002.1"/>
</dbReference>
<dbReference type="Proteomes" id="UP001144256">
    <property type="component" value="Unassembled WGS sequence"/>
</dbReference>
<keyword evidence="5" id="KW-1185">Reference proteome</keyword>
<accession>A0A9W5YAB1</accession>
<name>A0A9W5YAB1_9FIRM</name>
<dbReference type="PANTHER" id="PTHR43479:SF11">
    <property type="entry name" value="ACREF_ENVCD OPERON REPRESSOR-RELATED"/>
    <property type="match status" value="1"/>
</dbReference>
<dbReference type="EMBL" id="BRLB01000002">
    <property type="protein sequence ID" value="GKX28826.1"/>
    <property type="molecule type" value="Genomic_DNA"/>
</dbReference>
<evidence type="ECO:0000259" key="3">
    <source>
        <dbReference type="PROSITE" id="PS50977"/>
    </source>
</evidence>
<evidence type="ECO:0000256" key="2">
    <source>
        <dbReference type="PROSITE-ProRule" id="PRU00335"/>
    </source>
</evidence>
<dbReference type="AlphaFoldDB" id="A0A9W5YAB1"/>
<dbReference type="PANTHER" id="PTHR43479">
    <property type="entry name" value="ACREF/ENVCD OPERON REPRESSOR-RELATED"/>
    <property type="match status" value="1"/>
</dbReference>
<evidence type="ECO:0000313" key="5">
    <source>
        <dbReference type="Proteomes" id="UP001144256"/>
    </source>
</evidence>
<feature type="DNA-binding region" description="H-T-H motif" evidence="2">
    <location>
        <begin position="35"/>
        <end position="54"/>
    </location>
</feature>
<dbReference type="GO" id="GO:0003677">
    <property type="term" value="F:DNA binding"/>
    <property type="evidence" value="ECO:0007669"/>
    <property type="project" value="UniProtKB-UniRule"/>
</dbReference>
<dbReference type="InterPro" id="IPR050624">
    <property type="entry name" value="HTH-type_Tx_Regulator"/>
</dbReference>
<evidence type="ECO:0000256" key="1">
    <source>
        <dbReference type="ARBA" id="ARBA00023125"/>
    </source>
</evidence>
<sequence>MIDRFKHIDLSNERVQRIINHGFEEFSKQSYEKSSTNQIVKNAGVSRGLLYHYFKDKEELYDFLIYYSIKIVMNELEKKIDWNNTDFLYRIRNVIILKLEIIENYPYLFEFHDKIDKKKIAKYSYEVEGEIPKFREKFYNYNLDFCNVKSGVDIDKMINVTRFVVKQIYTDYMERVFIEETSINKEVLMKEIDIYLDFIRTSFYKN</sequence>
<dbReference type="PROSITE" id="PS01081">
    <property type="entry name" value="HTH_TETR_1"/>
    <property type="match status" value="1"/>
</dbReference>
<dbReference type="InterPro" id="IPR001647">
    <property type="entry name" value="HTH_TetR"/>
</dbReference>
<dbReference type="Gene3D" id="1.10.10.60">
    <property type="entry name" value="Homeodomain-like"/>
    <property type="match status" value="1"/>
</dbReference>
<comment type="caution">
    <text evidence="4">The sequence shown here is derived from an EMBL/GenBank/DDBJ whole genome shotgun (WGS) entry which is preliminary data.</text>
</comment>
<dbReference type="InterPro" id="IPR009057">
    <property type="entry name" value="Homeodomain-like_sf"/>
</dbReference>
<dbReference type="SUPFAM" id="SSF46689">
    <property type="entry name" value="Homeodomain-like"/>
    <property type="match status" value="1"/>
</dbReference>
<gene>
    <name evidence="4" type="ORF">SH1V18_13060</name>
</gene>
<dbReference type="PROSITE" id="PS50977">
    <property type="entry name" value="HTH_TETR_2"/>
    <property type="match status" value="1"/>
</dbReference>